<evidence type="ECO:0000256" key="1">
    <source>
        <dbReference type="ARBA" id="ARBA00005417"/>
    </source>
</evidence>
<proteinExistence type="inferred from homology"/>
<keyword evidence="4 8" id="KW-0067">ATP-binding</keyword>
<protein>
    <submittedName>
        <fullName evidence="8">ABC transporter ATP-binding protein</fullName>
    </submittedName>
</protein>
<keyword evidence="2" id="KW-0813">Transport</keyword>
<evidence type="ECO:0000313" key="9">
    <source>
        <dbReference type="Proteomes" id="UP000480266"/>
    </source>
</evidence>
<dbReference type="InterPro" id="IPR017871">
    <property type="entry name" value="ABC_transporter-like_CS"/>
</dbReference>
<keyword evidence="9" id="KW-1185">Reference proteome</keyword>
<dbReference type="CDD" id="cd03224">
    <property type="entry name" value="ABC_TM1139_LivF_branched"/>
    <property type="match status" value="1"/>
</dbReference>
<evidence type="ECO:0000256" key="2">
    <source>
        <dbReference type="ARBA" id="ARBA00022448"/>
    </source>
</evidence>
<dbReference type="GO" id="GO:0015658">
    <property type="term" value="F:branched-chain amino acid transmembrane transporter activity"/>
    <property type="evidence" value="ECO:0007669"/>
    <property type="project" value="TreeGrafter"/>
</dbReference>
<reference evidence="8" key="1">
    <citation type="submission" date="2020-02" db="EMBL/GenBank/DDBJ databases">
        <title>Draft genome sequence of Candidatus Afipia apatlaquensis IBT-C3, a potential strain for decolorization of textile dyes.</title>
        <authorList>
            <person name="Sanchez-Reyes A."/>
            <person name="Breton-Deval L."/>
            <person name="Mangelson H."/>
            <person name="Sanchez-Flores A."/>
        </authorList>
    </citation>
    <scope>NUCLEOTIDE SEQUENCE [LARGE SCALE GENOMIC DNA]</scope>
    <source>
        <strain evidence="8">IBT-C3</strain>
    </source>
</reference>
<accession>A0A7C9RPF2</accession>
<dbReference type="PROSITE" id="PS00211">
    <property type="entry name" value="ABC_TRANSPORTER_1"/>
    <property type="match status" value="1"/>
</dbReference>
<dbReference type="PANTHER" id="PTHR43820">
    <property type="entry name" value="HIGH-AFFINITY BRANCHED-CHAIN AMINO ACID TRANSPORT ATP-BINDING PROTEIN LIVF"/>
    <property type="match status" value="1"/>
</dbReference>
<comment type="similarity">
    <text evidence="1">Belongs to the ABC transporter superfamily.</text>
</comment>
<organism evidence="8 9">
    <name type="scientific">Candidatus Afipia apatlaquensis</name>
    <dbReference type="NCBI Taxonomy" id="2712852"/>
    <lineage>
        <taxon>Bacteria</taxon>
        <taxon>Pseudomonadati</taxon>
        <taxon>Pseudomonadota</taxon>
        <taxon>Alphaproteobacteria</taxon>
        <taxon>Hyphomicrobiales</taxon>
        <taxon>Nitrobacteraceae</taxon>
        <taxon>Afipia</taxon>
    </lineage>
</organism>
<dbReference type="SUPFAM" id="SSF52540">
    <property type="entry name" value="P-loop containing nucleoside triphosphate hydrolases"/>
    <property type="match status" value="1"/>
</dbReference>
<dbReference type="PROSITE" id="PS50893">
    <property type="entry name" value="ABC_TRANSPORTER_2"/>
    <property type="match status" value="1"/>
</dbReference>
<dbReference type="InterPro" id="IPR003439">
    <property type="entry name" value="ABC_transporter-like_ATP-bd"/>
</dbReference>
<dbReference type="GO" id="GO:0015807">
    <property type="term" value="P:L-amino acid transport"/>
    <property type="evidence" value="ECO:0007669"/>
    <property type="project" value="TreeGrafter"/>
</dbReference>
<dbReference type="Proteomes" id="UP000480266">
    <property type="component" value="Unassembled WGS sequence"/>
</dbReference>
<dbReference type="InterPro" id="IPR003593">
    <property type="entry name" value="AAA+_ATPase"/>
</dbReference>
<keyword evidence="5" id="KW-0029">Amino-acid transport</keyword>
<name>A0A7C9RPF2_9BRAD</name>
<evidence type="ECO:0000256" key="3">
    <source>
        <dbReference type="ARBA" id="ARBA00022741"/>
    </source>
</evidence>
<dbReference type="AlphaFoldDB" id="A0A7C9RPF2"/>
<dbReference type="InterPro" id="IPR027417">
    <property type="entry name" value="P-loop_NTPase"/>
</dbReference>
<dbReference type="GO" id="GO:0005524">
    <property type="term" value="F:ATP binding"/>
    <property type="evidence" value="ECO:0007669"/>
    <property type="project" value="UniProtKB-KW"/>
</dbReference>
<dbReference type="PANTHER" id="PTHR43820:SF4">
    <property type="entry name" value="HIGH-AFFINITY BRANCHED-CHAIN AMINO ACID TRANSPORT ATP-BINDING PROTEIN LIVF"/>
    <property type="match status" value="1"/>
</dbReference>
<comment type="caution">
    <text evidence="8">The sequence shown here is derived from an EMBL/GenBank/DDBJ whole genome shotgun (WGS) entry which is preliminary data.</text>
</comment>
<feature type="domain" description="ABC transporter" evidence="7">
    <location>
        <begin position="10"/>
        <end position="238"/>
    </location>
</feature>
<dbReference type="Pfam" id="PF00005">
    <property type="entry name" value="ABC_tran"/>
    <property type="match status" value="1"/>
</dbReference>
<sequence length="238" mass="26103">MNNAAGSPVLTVKNLEAWYGESHILHGMNFDVRPGEVVTLLGRNGAGKTSTLKSIMGIIGKRTGSVAFEGAELIRLSSDKIARLGVAFCPEERGIFASLDVKENLMLPPTIRSGGMTLDQIFELFPNLKERLGSQGTKLSGGEQQMLAIARILRTGARFLMLDEPTEGLAPVIIQQIGHMIKRLKAEGFTILLVEQNFRFASTVADRYYIVEHGKIIDTFANSELQANMEKLHTYLGV</sequence>
<comment type="function">
    <text evidence="6">Involved in beta-(1--&gt;2)glucan export. Transmembrane domains (TMD) form a pore in the inner membrane and the ATP-binding domain (NBD) is responsible for energy generation.</text>
</comment>
<evidence type="ECO:0000256" key="6">
    <source>
        <dbReference type="ARBA" id="ARBA00024722"/>
    </source>
</evidence>
<evidence type="ECO:0000256" key="5">
    <source>
        <dbReference type="ARBA" id="ARBA00022970"/>
    </source>
</evidence>
<evidence type="ECO:0000313" key="8">
    <source>
        <dbReference type="EMBL" id="NGX99816.1"/>
    </source>
</evidence>
<evidence type="ECO:0000256" key="4">
    <source>
        <dbReference type="ARBA" id="ARBA00022840"/>
    </source>
</evidence>
<dbReference type="Gene3D" id="3.40.50.300">
    <property type="entry name" value="P-loop containing nucleotide triphosphate hydrolases"/>
    <property type="match status" value="1"/>
</dbReference>
<keyword evidence="3" id="KW-0547">Nucleotide-binding</keyword>
<dbReference type="InterPro" id="IPR052156">
    <property type="entry name" value="BCAA_Transport_ATP-bd_LivF"/>
</dbReference>
<dbReference type="EMBL" id="JAAMRR010001694">
    <property type="protein sequence ID" value="NGX99816.1"/>
    <property type="molecule type" value="Genomic_DNA"/>
</dbReference>
<gene>
    <name evidence="8" type="ORF">G4V63_32950</name>
</gene>
<evidence type="ECO:0000259" key="7">
    <source>
        <dbReference type="PROSITE" id="PS50893"/>
    </source>
</evidence>
<dbReference type="SMART" id="SM00382">
    <property type="entry name" value="AAA"/>
    <property type="match status" value="1"/>
</dbReference>
<dbReference type="GO" id="GO:0016887">
    <property type="term" value="F:ATP hydrolysis activity"/>
    <property type="evidence" value="ECO:0007669"/>
    <property type="project" value="InterPro"/>
</dbReference>